<dbReference type="PANTHER" id="PTHR46268">
    <property type="entry name" value="STRESS RESPONSE PROTEIN NHAX"/>
    <property type="match status" value="1"/>
</dbReference>
<organism evidence="3 4">
    <name type="scientific">Cryptosporangium minutisporangium</name>
    <dbReference type="NCBI Taxonomy" id="113569"/>
    <lineage>
        <taxon>Bacteria</taxon>
        <taxon>Bacillati</taxon>
        <taxon>Actinomycetota</taxon>
        <taxon>Actinomycetes</taxon>
        <taxon>Cryptosporangiales</taxon>
        <taxon>Cryptosporangiaceae</taxon>
        <taxon>Cryptosporangium</taxon>
    </lineage>
</organism>
<evidence type="ECO:0000313" key="3">
    <source>
        <dbReference type="EMBL" id="GAA3389137.1"/>
    </source>
</evidence>
<feature type="domain" description="UspA" evidence="2">
    <location>
        <begin position="13"/>
        <end position="146"/>
    </location>
</feature>
<gene>
    <name evidence="3" type="ORF">GCM10020369_38080</name>
</gene>
<comment type="similarity">
    <text evidence="1">Belongs to the universal stress protein A family.</text>
</comment>
<dbReference type="SUPFAM" id="SSF52402">
    <property type="entry name" value="Adenine nucleotide alpha hydrolases-like"/>
    <property type="match status" value="1"/>
</dbReference>
<name>A0ABP6T052_9ACTN</name>
<dbReference type="InterPro" id="IPR014729">
    <property type="entry name" value="Rossmann-like_a/b/a_fold"/>
</dbReference>
<comment type="caution">
    <text evidence="3">The sequence shown here is derived from an EMBL/GenBank/DDBJ whole genome shotgun (WGS) entry which is preliminary data.</text>
</comment>
<dbReference type="InterPro" id="IPR006016">
    <property type="entry name" value="UspA"/>
</dbReference>
<accession>A0ABP6T052</accession>
<evidence type="ECO:0000256" key="1">
    <source>
        <dbReference type="ARBA" id="ARBA00008791"/>
    </source>
</evidence>
<keyword evidence="4" id="KW-1185">Reference proteome</keyword>
<dbReference type="CDD" id="cd00293">
    <property type="entry name" value="USP-like"/>
    <property type="match status" value="1"/>
</dbReference>
<protein>
    <submittedName>
        <fullName evidence="3">Universal stress protein</fullName>
    </submittedName>
</protein>
<dbReference type="EMBL" id="BAAAYN010000024">
    <property type="protein sequence ID" value="GAA3389137.1"/>
    <property type="molecule type" value="Genomic_DNA"/>
</dbReference>
<sequence length="146" mass="15488">MAQRSGREGRGLILAGVDGSPTSVRAGAYAAGLARRQHADFLVVYVATRAALAAMAPEAAQLAEEAVEQSIAELRESVEAWTGWAEIPVRFLAVRGDPYTEICRIAGEERADAVVVGASTHAGHRWVGSLAVRLVKTGRWPVTVVP</sequence>
<proteinExistence type="inferred from homology"/>
<dbReference type="Proteomes" id="UP001501676">
    <property type="component" value="Unassembled WGS sequence"/>
</dbReference>
<dbReference type="Gene3D" id="3.40.50.620">
    <property type="entry name" value="HUPs"/>
    <property type="match status" value="1"/>
</dbReference>
<evidence type="ECO:0000259" key="2">
    <source>
        <dbReference type="Pfam" id="PF00582"/>
    </source>
</evidence>
<evidence type="ECO:0000313" key="4">
    <source>
        <dbReference type="Proteomes" id="UP001501676"/>
    </source>
</evidence>
<reference evidence="4" key="1">
    <citation type="journal article" date="2019" name="Int. J. Syst. Evol. Microbiol.">
        <title>The Global Catalogue of Microorganisms (GCM) 10K type strain sequencing project: providing services to taxonomists for standard genome sequencing and annotation.</title>
        <authorList>
            <consortium name="The Broad Institute Genomics Platform"/>
            <consortium name="The Broad Institute Genome Sequencing Center for Infectious Disease"/>
            <person name="Wu L."/>
            <person name="Ma J."/>
        </authorList>
    </citation>
    <scope>NUCLEOTIDE SEQUENCE [LARGE SCALE GENOMIC DNA]</scope>
    <source>
        <strain evidence="4">JCM 9458</strain>
    </source>
</reference>
<dbReference type="RefSeq" id="WP_345729490.1">
    <property type="nucleotide sequence ID" value="NZ_BAAAYN010000024.1"/>
</dbReference>
<dbReference type="Pfam" id="PF00582">
    <property type="entry name" value="Usp"/>
    <property type="match status" value="1"/>
</dbReference>
<dbReference type="PANTHER" id="PTHR46268:SF6">
    <property type="entry name" value="UNIVERSAL STRESS PROTEIN UP12"/>
    <property type="match status" value="1"/>
</dbReference>